<dbReference type="RefSeq" id="WP_064438680.1">
    <property type="nucleotide sequence ID" value="NZ_BDDI01000001.1"/>
</dbReference>
<evidence type="ECO:0000256" key="1">
    <source>
        <dbReference type="ARBA" id="ARBA00023015"/>
    </source>
</evidence>
<dbReference type="InterPro" id="IPR054129">
    <property type="entry name" value="DesT_TetR_C"/>
</dbReference>
<dbReference type="SUPFAM" id="SSF48498">
    <property type="entry name" value="Tetracyclin repressor-like, C-terminal domain"/>
    <property type="match status" value="1"/>
</dbReference>
<evidence type="ECO:0000313" key="6">
    <source>
        <dbReference type="EMBL" id="MBB3039571.1"/>
    </source>
</evidence>
<evidence type="ECO:0000259" key="5">
    <source>
        <dbReference type="PROSITE" id="PS50977"/>
    </source>
</evidence>
<comment type="caution">
    <text evidence="6">The sequence shown here is derived from an EMBL/GenBank/DDBJ whole genome shotgun (WGS) entry which is preliminary data.</text>
</comment>
<name>A0A839RUU3_9ACTN</name>
<dbReference type="Proteomes" id="UP000567922">
    <property type="component" value="Unassembled WGS sequence"/>
</dbReference>
<evidence type="ECO:0000256" key="2">
    <source>
        <dbReference type="ARBA" id="ARBA00023125"/>
    </source>
</evidence>
<gene>
    <name evidence="6" type="ORF">FHU29_004059</name>
</gene>
<dbReference type="OrthoDB" id="3767959at2"/>
<keyword evidence="7" id="KW-1185">Reference proteome</keyword>
<feature type="domain" description="HTH tetR-type" evidence="5">
    <location>
        <begin position="11"/>
        <end position="71"/>
    </location>
</feature>
<keyword evidence="1" id="KW-0805">Transcription regulation</keyword>
<dbReference type="InterPro" id="IPR001647">
    <property type="entry name" value="HTH_TetR"/>
</dbReference>
<evidence type="ECO:0000313" key="7">
    <source>
        <dbReference type="Proteomes" id="UP000567922"/>
    </source>
</evidence>
<accession>A0A839RUU3</accession>
<feature type="DNA-binding region" description="H-T-H motif" evidence="4">
    <location>
        <begin position="34"/>
        <end position="53"/>
    </location>
</feature>
<dbReference type="GO" id="GO:0045892">
    <property type="term" value="P:negative regulation of DNA-templated transcription"/>
    <property type="evidence" value="ECO:0007669"/>
    <property type="project" value="UniProtKB-ARBA"/>
</dbReference>
<reference evidence="6 7" key="1">
    <citation type="submission" date="2020-08" db="EMBL/GenBank/DDBJ databases">
        <title>Sequencing the genomes of 1000 actinobacteria strains.</title>
        <authorList>
            <person name="Klenk H.-P."/>
        </authorList>
    </citation>
    <scope>NUCLEOTIDE SEQUENCE [LARGE SCALE GENOMIC DNA]</scope>
    <source>
        <strain evidence="6 7">DSM 45258</strain>
    </source>
</reference>
<dbReference type="EMBL" id="JACHWS010000004">
    <property type="protein sequence ID" value="MBB3039571.1"/>
    <property type="molecule type" value="Genomic_DNA"/>
</dbReference>
<dbReference type="Gene3D" id="1.10.357.10">
    <property type="entry name" value="Tetracycline Repressor, domain 2"/>
    <property type="match status" value="1"/>
</dbReference>
<dbReference type="FunFam" id="1.10.10.60:FF:000141">
    <property type="entry name" value="TetR family transcriptional regulator"/>
    <property type="match status" value="1"/>
</dbReference>
<dbReference type="AlphaFoldDB" id="A0A839RUU3"/>
<dbReference type="InterPro" id="IPR009057">
    <property type="entry name" value="Homeodomain-like_sf"/>
</dbReference>
<organism evidence="6 7">
    <name type="scientific">Hoyosella altamirensis</name>
    <dbReference type="NCBI Taxonomy" id="616997"/>
    <lineage>
        <taxon>Bacteria</taxon>
        <taxon>Bacillati</taxon>
        <taxon>Actinomycetota</taxon>
        <taxon>Actinomycetes</taxon>
        <taxon>Mycobacteriales</taxon>
        <taxon>Hoyosellaceae</taxon>
        <taxon>Hoyosella</taxon>
    </lineage>
</organism>
<proteinExistence type="predicted"/>
<evidence type="ECO:0000256" key="3">
    <source>
        <dbReference type="ARBA" id="ARBA00023163"/>
    </source>
</evidence>
<dbReference type="PANTHER" id="PTHR30055:SF158">
    <property type="entry name" value="POSSIBLE TRANSCRIPTIONAL REGULATORY PROTEIN (PROBABLY TETR-FAMILY)"/>
    <property type="match status" value="1"/>
</dbReference>
<keyword evidence="2 4" id="KW-0238">DNA-binding</keyword>
<dbReference type="SUPFAM" id="SSF46689">
    <property type="entry name" value="Homeodomain-like"/>
    <property type="match status" value="1"/>
</dbReference>
<dbReference type="PROSITE" id="PS50977">
    <property type="entry name" value="HTH_TETR_2"/>
    <property type="match status" value="1"/>
</dbReference>
<dbReference type="GO" id="GO:0003700">
    <property type="term" value="F:DNA-binding transcription factor activity"/>
    <property type="evidence" value="ECO:0007669"/>
    <property type="project" value="TreeGrafter"/>
</dbReference>
<dbReference type="Pfam" id="PF21943">
    <property type="entry name" value="TetR_C_46"/>
    <property type="match status" value="1"/>
</dbReference>
<evidence type="ECO:0000256" key="4">
    <source>
        <dbReference type="PROSITE-ProRule" id="PRU00335"/>
    </source>
</evidence>
<keyword evidence="3" id="KW-0804">Transcription</keyword>
<dbReference type="PANTHER" id="PTHR30055">
    <property type="entry name" value="HTH-TYPE TRANSCRIPTIONAL REGULATOR RUTR"/>
    <property type="match status" value="1"/>
</dbReference>
<dbReference type="Pfam" id="PF00440">
    <property type="entry name" value="TetR_N"/>
    <property type="match status" value="1"/>
</dbReference>
<dbReference type="InterPro" id="IPR036271">
    <property type="entry name" value="Tet_transcr_reg_TetR-rel_C_sf"/>
</dbReference>
<dbReference type="PRINTS" id="PR00455">
    <property type="entry name" value="HTHTETR"/>
</dbReference>
<dbReference type="GO" id="GO:0000976">
    <property type="term" value="F:transcription cis-regulatory region binding"/>
    <property type="evidence" value="ECO:0007669"/>
    <property type="project" value="TreeGrafter"/>
</dbReference>
<protein>
    <submittedName>
        <fullName evidence="6">AcrR family transcriptional regulator</fullName>
    </submittedName>
</protein>
<sequence>MTGRPKRLPRAIREQQMLDAAIDVFAEHGYHAASMNAIAARAEISKPMLYLYYGSKDELFASCIRRESTRFLDALTGAADPSLSPREQLTHGIRAFLGFVHQNRQSWHVMYRQAMYQKSFADLVTGSRERAVELTALILRSSSREPHSNEQFRLMATALIGAGEAVADRVADGSIDKEAAVDLLVNLGWRGLAGKKPQ</sequence>
<dbReference type="InterPro" id="IPR050109">
    <property type="entry name" value="HTH-type_TetR-like_transc_reg"/>
</dbReference>